<protein>
    <submittedName>
        <fullName evidence="1 3">Uncharacterized protein</fullName>
    </submittedName>
</protein>
<dbReference type="RefSeq" id="XP_033533108.1">
    <property type="nucleotide sequence ID" value="XM_033682882.1"/>
</dbReference>
<accession>A0A6G1G038</accession>
<name>A0A6G1G038_9PEZI</name>
<dbReference type="AlphaFoldDB" id="A0A6G1G038"/>
<feature type="non-terminal residue" evidence="1">
    <location>
        <position position="1"/>
    </location>
</feature>
<proteinExistence type="predicted"/>
<dbReference type="Proteomes" id="UP000504638">
    <property type="component" value="Unplaced"/>
</dbReference>
<reference evidence="3" key="2">
    <citation type="submission" date="2020-04" db="EMBL/GenBank/DDBJ databases">
        <authorList>
            <consortium name="NCBI Genome Project"/>
        </authorList>
    </citation>
    <scope>NUCLEOTIDE SEQUENCE</scope>
    <source>
        <strain evidence="3">CBS 781.70</strain>
    </source>
</reference>
<gene>
    <name evidence="1 3" type="ORF">P152DRAFT_515034</name>
</gene>
<sequence>SRSQSGVLFAVFTVSPSVRSSVRSSTVLFFSSSSIGFGGSRRYQRSTQPKFSASIPRYVFDYGATTHYSKGRSRRT</sequence>
<evidence type="ECO:0000313" key="3">
    <source>
        <dbReference type="RefSeq" id="XP_033533108.1"/>
    </source>
</evidence>
<evidence type="ECO:0000313" key="1">
    <source>
        <dbReference type="EMBL" id="KAF1811477.1"/>
    </source>
</evidence>
<organism evidence="1">
    <name type="scientific">Eremomyces bilateralis CBS 781.70</name>
    <dbReference type="NCBI Taxonomy" id="1392243"/>
    <lineage>
        <taxon>Eukaryota</taxon>
        <taxon>Fungi</taxon>
        <taxon>Dikarya</taxon>
        <taxon>Ascomycota</taxon>
        <taxon>Pezizomycotina</taxon>
        <taxon>Dothideomycetes</taxon>
        <taxon>Dothideomycetes incertae sedis</taxon>
        <taxon>Eremomycetales</taxon>
        <taxon>Eremomycetaceae</taxon>
        <taxon>Eremomyces</taxon>
    </lineage>
</organism>
<dbReference type="EMBL" id="ML975161">
    <property type="protein sequence ID" value="KAF1811477.1"/>
    <property type="molecule type" value="Genomic_DNA"/>
</dbReference>
<keyword evidence="2" id="KW-1185">Reference proteome</keyword>
<evidence type="ECO:0000313" key="2">
    <source>
        <dbReference type="Proteomes" id="UP000504638"/>
    </source>
</evidence>
<dbReference type="GeneID" id="54423452"/>
<reference evidence="3" key="3">
    <citation type="submission" date="2025-04" db="UniProtKB">
        <authorList>
            <consortium name="RefSeq"/>
        </authorList>
    </citation>
    <scope>IDENTIFICATION</scope>
    <source>
        <strain evidence="3">CBS 781.70</strain>
    </source>
</reference>
<reference evidence="1 3" key="1">
    <citation type="submission" date="2020-01" db="EMBL/GenBank/DDBJ databases">
        <authorList>
            <consortium name="DOE Joint Genome Institute"/>
            <person name="Haridas S."/>
            <person name="Albert R."/>
            <person name="Binder M."/>
            <person name="Bloem J."/>
            <person name="Labutti K."/>
            <person name="Salamov A."/>
            <person name="Andreopoulos B."/>
            <person name="Baker S.E."/>
            <person name="Barry K."/>
            <person name="Bills G."/>
            <person name="Bluhm B.H."/>
            <person name="Cannon C."/>
            <person name="Castanera R."/>
            <person name="Culley D.E."/>
            <person name="Daum C."/>
            <person name="Ezra D."/>
            <person name="Gonzalez J.B."/>
            <person name="Henrissat B."/>
            <person name="Kuo A."/>
            <person name="Liang C."/>
            <person name="Lipzen A."/>
            <person name="Lutzoni F."/>
            <person name="Magnuson J."/>
            <person name="Mondo S."/>
            <person name="Nolan M."/>
            <person name="Ohm R."/>
            <person name="Pangilinan J."/>
            <person name="Park H.-J."/>
            <person name="Ramirez L."/>
            <person name="Alfaro M."/>
            <person name="Sun H."/>
            <person name="Tritt A."/>
            <person name="Yoshinaga Y."/>
            <person name="Zwiers L.-H."/>
            <person name="Turgeon B.G."/>
            <person name="Goodwin S.B."/>
            <person name="Spatafora J.W."/>
            <person name="Crous P.W."/>
            <person name="Grigoriev I.V."/>
        </authorList>
    </citation>
    <scope>NUCLEOTIDE SEQUENCE</scope>
    <source>
        <strain evidence="1 3">CBS 781.70</strain>
    </source>
</reference>